<feature type="transmembrane region" description="Helical" evidence="10">
    <location>
        <begin position="325"/>
        <end position="343"/>
    </location>
</feature>
<evidence type="ECO:0000256" key="6">
    <source>
        <dbReference type="ARBA" id="ARBA00022946"/>
    </source>
</evidence>
<evidence type="ECO:0000256" key="4">
    <source>
        <dbReference type="ARBA" id="ARBA00022692"/>
    </source>
</evidence>
<dbReference type="GeneID" id="18922821"/>
<dbReference type="Gene3D" id="2.40.128.330">
    <property type="match status" value="1"/>
</dbReference>
<dbReference type="OrthoDB" id="10251508at2759"/>
<dbReference type="eggNOG" id="KOG2662">
    <property type="taxonomic scope" value="Eukaryota"/>
</dbReference>
<dbReference type="VEuPathDB" id="FungiDB:MELLADRAFT_106166"/>
<dbReference type="KEGG" id="mlr:MELLADRAFT_106166"/>
<keyword evidence="4 10" id="KW-0812">Transmembrane</keyword>
<dbReference type="STRING" id="747676.F4RKL6"/>
<keyword evidence="10" id="KW-0496">Mitochondrion</keyword>
<feature type="transmembrane region" description="Helical" evidence="10">
    <location>
        <begin position="355"/>
        <end position="379"/>
    </location>
</feature>
<keyword evidence="3 10" id="KW-0813">Transport</keyword>
<dbReference type="Pfam" id="PF22099">
    <property type="entry name" value="MRS2-like"/>
    <property type="match status" value="1"/>
</dbReference>
<evidence type="ECO:0000256" key="5">
    <source>
        <dbReference type="ARBA" id="ARBA00022842"/>
    </source>
</evidence>
<evidence type="ECO:0000256" key="7">
    <source>
        <dbReference type="ARBA" id="ARBA00022989"/>
    </source>
</evidence>
<dbReference type="Gene3D" id="1.20.58.340">
    <property type="entry name" value="Magnesium transport protein CorA, transmembrane region"/>
    <property type="match status" value="1"/>
</dbReference>
<gene>
    <name evidence="11" type="ORF">MELLADRAFT_106166</name>
</gene>
<keyword evidence="8 10" id="KW-0406">Ion transport</keyword>
<dbReference type="InParanoid" id="F4RKL6"/>
<protein>
    <recommendedName>
        <fullName evidence="10">Magnesium transporter</fullName>
    </recommendedName>
</protein>
<evidence type="ECO:0000256" key="1">
    <source>
        <dbReference type="ARBA" id="ARBA00004141"/>
    </source>
</evidence>
<dbReference type="AlphaFoldDB" id="F4RKL6"/>
<comment type="subcellular location">
    <subcellularLocation>
        <location evidence="1">Membrane</location>
        <topology evidence="1">Multi-pass membrane protein</topology>
    </subcellularLocation>
    <subcellularLocation>
        <location evidence="10">Mitochondrion inner membrane</location>
        <topology evidence="10">Multi-pass membrane protein</topology>
    </subcellularLocation>
</comment>
<sequence length="407" mass="45592">MKGIQDNNNFLVVENKVDIQLTSSGWSPSAFSEQDFSVEKKNAVNKAVTGNAFGSLRMKDWSRNQNERFKKIDEFGRVGIVETLTRSELCELYGLKFSDLRDFDSRANVPLIINSGTVIILNILNLRALITIDSILIFGENLTAENNTTFFDRSQLIYQLSSINDQFQSSHEKENLIPYEFRALACCLDTVCCGLENEYAHMNAEVLTLIDTLNAKIQAEGQKNLLLLSHQIDHLLAKIQKIINCFKWILEKESILHSLHLSNPVDHQNYTSTELEILLESCFRFLEDLKEKAELTIYHIKITGELIDLNHNHIHNTLTAMETRVGIFTCGVGGAALVGGMFGMNLTHGYEEAPFGFIIVVTISIFVATSGIVWGMMVLDKVIKGSRINLPRFPNGTATVVPIGSDS</sequence>
<dbReference type="RefSeq" id="XP_007409598.1">
    <property type="nucleotide sequence ID" value="XM_007409536.1"/>
</dbReference>
<keyword evidence="10" id="KW-0999">Mitochondrion inner membrane</keyword>
<comment type="similarity">
    <text evidence="2 10">Belongs to the CorA metal ion transporter (MIT) (TC 1.A.35) family.</text>
</comment>
<evidence type="ECO:0000256" key="2">
    <source>
        <dbReference type="ARBA" id="ARBA00009765"/>
    </source>
</evidence>
<dbReference type="CDD" id="cd12823">
    <property type="entry name" value="Mrs2_Mfm1p-like"/>
    <property type="match status" value="1"/>
</dbReference>
<dbReference type="HOGENOM" id="CLU_676303_0_0_1"/>
<dbReference type="GO" id="GO:0005743">
    <property type="term" value="C:mitochondrial inner membrane"/>
    <property type="evidence" value="ECO:0007669"/>
    <property type="project" value="UniProtKB-SubCell"/>
</dbReference>
<dbReference type="InterPro" id="IPR039204">
    <property type="entry name" value="MRS2-like"/>
</dbReference>
<keyword evidence="9 10" id="KW-0472">Membrane</keyword>
<keyword evidence="12" id="KW-1185">Reference proteome</keyword>
<evidence type="ECO:0000256" key="10">
    <source>
        <dbReference type="RuleBase" id="RU366042"/>
    </source>
</evidence>
<accession>F4RKL6</accession>
<dbReference type="PANTHER" id="PTHR13890">
    <property type="entry name" value="RNA SPLICING PROTEIN MRS2, MITOCHONDRIAL"/>
    <property type="match status" value="1"/>
</dbReference>
<evidence type="ECO:0000313" key="11">
    <source>
        <dbReference type="EMBL" id="EGG07156.1"/>
    </source>
</evidence>
<keyword evidence="6" id="KW-0809">Transit peptide</keyword>
<dbReference type="Proteomes" id="UP000001072">
    <property type="component" value="Unassembled WGS sequence"/>
</dbReference>
<proteinExistence type="inferred from homology"/>
<name>F4RKL6_MELLP</name>
<organism evidence="12">
    <name type="scientific">Melampsora larici-populina (strain 98AG31 / pathotype 3-4-7)</name>
    <name type="common">Poplar leaf rust fungus</name>
    <dbReference type="NCBI Taxonomy" id="747676"/>
    <lineage>
        <taxon>Eukaryota</taxon>
        <taxon>Fungi</taxon>
        <taxon>Dikarya</taxon>
        <taxon>Basidiomycota</taxon>
        <taxon>Pucciniomycotina</taxon>
        <taxon>Pucciniomycetes</taxon>
        <taxon>Pucciniales</taxon>
        <taxon>Melampsoraceae</taxon>
        <taxon>Melampsora</taxon>
    </lineage>
</organism>
<evidence type="ECO:0000256" key="9">
    <source>
        <dbReference type="ARBA" id="ARBA00023136"/>
    </source>
</evidence>
<dbReference type="PANTHER" id="PTHR13890:SF0">
    <property type="entry name" value="MAGNESIUM TRANSPORTER MRS2 HOMOLOG, MITOCHONDRIAL"/>
    <property type="match status" value="1"/>
</dbReference>
<dbReference type="EMBL" id="GL883105">
    <property type="protein sequence ID" value="EGG07156.1"/>
    <property type="molecule type" value="Genomic_DNA"/>
</dbReference>
<reference evidence="12" key="1">
    <citation type="journal article" date="2011" name="Proc. Natl. Acad. Sci. U.S.A.">
        <title>Obligate biotrophy features unraveled by the genomic analysis of rust fungi.</title>
        <authorList>
            <person name="Duplessis S."/>
            <person name="Cuomo C.A."/>
            <person name="Lin Y.-C."/>
            <person name="Aerts A."/>
            <person name="Tisserant E."/>
            <person name="Veneault-Fourrey C."/>
            <person name="Joly D.L."/>
            <person name="Hacquard S."/>
            <person name="Amselem J."/>
            <person name="Cantarel B.L."/>
            <person name="Chiu R."/>
            <person name="Coutinho P.M."/>
            <person name="Feau N."/>
            <person name="Field M."/>
            <person name="Frey P."/>
            <person name="Gelhaye E."/>
            <person name="Goldberg J."/>
            <person name="Grabherr M.G."/>
            <person name="Kodira C.D."/>
            <person name="Kohler A."/>
            <person name="Kuees U."/>
            <person name="Lindquist E.A."/>
            <person name="Lucas S.M."/>
            <person name="Mago R."/>
            <person name="Mauceli E."/>
            <person name="Morin E."/>
            <person name="Murat C."/>
            <person name="Pangilinan J.L."/>
            <person name="Park R."/>
            <person name="Pearson M."/>
            <person name="Quesneville H."/>
            <person name="Rouhier N."/>
            <person name="Sakthikumar S."/>
            <person name="Salamov A.A."/>
            <person name="Schmutz J."/>
            <person name="Selles B."/>
            <person name="Shapiro H."/>
            <person name="Tanguay P."/>
            <person name="Tuskan G.A."/>
            <person name="Henrissat B."/>
            <person name="Van de Peer Y."/>
            <person name="Rouze P."/>
            <person name="Ellis J.G."/>
            <person name="Dodds P.N."/>
            <person name="Schein J.E."/>
            <person name="Zhong S."/>
            <person name="Hamelin R.C."/>
            <person name="Grigoriev I.V."/>
            <person name="Szabo L.J."/>
            <person name="Martin F."/>
        </authorList>
    </citation>
    <scope>NUCLEOTIDE SEQUENCE [LARGE SCALE GENOMIC DNA]</scope>
    <source>
        <strain evidence="12">98AG31 / pathotype 3-4-7</strain>
    </source>
</reference>
<keyword evidence="5 10" id="KW-0460">Magnesium</keyword>
<keyword evidence="7 10" id="KW-1133">Transmembrane helix</keyword>
<dbReference type="GO" id="GO:0045016">
    <property type="term" value="P:mitochondrial magnesium ion transmembrane transport"/>
    <property type="evidence" value="ECO:0007669"/>
    <property type="project" value="TreeGrafter"/>
</dbReference>
<evidence type="ECO:0000256" key="3">
    <source>
        <dbReference type="ARBA" id="ARBA00022448"/>
    </source>
</evidence>
<evidence type="ECO:0000313" key="12">
    <source>
        <dbReference type="Proteomes" id="UP000001072"/>
    </source>
</evidence>
<dbReference type="GO" id="GO:0015095">
    <property type="term" value="F:magnesium ion transmembrane transporter activity"/>
    <property type="evidence" value="ECO:0007669"/>
    <property type="project" value="TreeGrafter"/>
</dbReference>
<evidence type="ECO:0000256" key="8">
    <source>
        <dbReference type="ARBA" id="ARBA00023065"/>
    </source>
</evidence>